<reference evidence="2 3" key="1">
    <citation type="journal article" date="2013" name="Genome Announc.">
        <title>Draft Genome Sequence of Indibacter alkaliphilus Strain LW1T, Isolated from Lonar Lake, a Haloalkaline Lake in the Buldana District of Maharashtra, India.</title>
        <authorList>
            <person name="Singh A."/>
            <person name="Kumar Jangir P."/>
            <person name="Sharma R."/>
            <person name="Singh A."/>
            <person name="Kumar Pinnaka A."/>
            <person name="Shivaji S."/>
        </authorList>
    </citation>
    <scope>NUCLEOTIDE SEQUENCE [LARGE SCALE GENOMIC DNA]</scope>
    <source>
        <strain evidence="3">CCUG 57479 / KCTC 22604 / LW1</strain>
    </source>
</reference>
<accession>S2D8Y5</accession>
<evidence type="ECO:0000313" key="3">
    <source>
        <dbReference type="Proteomes" id="UP000006073"/>
    </source>
</evidence>
<feature type="domain" description="Polysaccharide pyruvyl transferase" evidence="1">
    <location>
        <begin position="12"/>
        <end position="311"/>
    </location>
</feature>
<sequence length="380" mass="43115">MNIELRGVEFVNKGAELMLQAIIQKASNELKEVNFVMEVNSRSPFDKLKSEGILAKTNIQRKGIKWERLLNALPKSLRNSLGFASAIEIDAVIDGSGFAFGDKWGADKAGKRCANFIEKWKKSGKKVILLPQAFGPFSDPILADKMKVILSHADLVFARDRISFQYLKDLKVGEKNLFLAPDFTNLVQGTVLPKYVSFEFDVAIIPNQKMLETESKQDNELYLPFLLQTIQLIQRKNRKPFFLIHESKMDRAIAEKINNQLDSPIPIVHEEDPLVVKGIIGKSKAVVTSRFHGLVSALSQNIPCLATGWSHKYEMLFEDYDYKDGLCQLGEAPEYYEEKIRMILQLDSARAISEKLKVESAKQKAETEKMWAKVFDVLKN</sequence>
<dbReference type="PANTHER" id="PTHR36836">
    <property type="entry name" value="COLANIC ACID BIOSYNTHESIS PROTEIN WCAK"/>
    <property type="match status" value="1"/>
</dbReference>
<dbReference type="AlphaFoldDB" id="S2D8Y5"/>
<dbReference type="STRING" id="1189612.A33Q_3044"/>
<dbReference type="eggNOG" id="COG2327">
    <property type="taxonomic scope" value="Bacteria"/>
</dbReference>
<dbReference type="Pfam" id="PF04230">
    <property type="entry name" value="PS_pyruv_trans"/>
    <property type="match status" value="1"/>
</dbReference>
<evidence type="ECO:0000313" key="2">
    <source>
        <dbReference type="EMBL" id="EOZ95682.1"/>
    </source>
</evidence>
<dbReference type="InterPro" id="IPR007345">
    <property type="entry name" value="Polysacch_pyruvyl_Trfase"/>
</dbReference>
<comment type="caution">
    <text evidence="2">The sequence shown here is derived from an EMBL/GenBank/DDBJ whole genome shotgun (WGS) entry which is preliminary data.</text>
</comment>
<dbReference type="EMBL" id="ALWO02000037">
    <property type="protein sequence ID" value="EOZ95682.1"/>
    <property type="molecule type" value="Genomic_DNA"/>
</dbReference>
<dbReference type="Proteomes" id="UP000006073">
    <property type="component" value="Unassembled WGS sequence"/>
</dbReference>
<keyword evidence="3" id="KW-1185">Reference proteome</keyword>
<protein>
    <recommendedName>
        <fullName evidence="1">Polysaccharide pyruvyl transferase domain-containing protein</fullName>
    </recommendedName>
</protein>
<organism evidence="2 3">
    <name type="scientific">Indibacter alkaliphilus (strain CCUG 57479 / KCTC 22604 / LW1)</name>
    <dbReference type="NCBI Taxonomy" id="1189612"/>
    <lineage>
        <taxon>Bacteria</taxon>
        <taxon>Pseudomonadati</taxon>
        <taxon>Bacteroidota</taxon>
        <taxon>Cytophagia</taxon>
        <taxon>Cytophagales</taxon>
        <taxon>Cyclobacteriaceae</taxon>
    </lineage>
</organism>
<name>S2D8Y5_INDAL</name>
<dbReference type="OrthoDB" id="6058856at2"/>
<dbReference type="PANTHER" id="PTHR36836:SF1">
    <property type="entry name" value="COLANIC ACID BIOSYNTHESIS PROTEIN WCAK"/>
    <property type="match status" value="1"/>
</dbReference>
<gene>
    <name evidence="2" type="ORF">A33Q_3044</name>
</gene>
<dbReference type="RefSeq" id="WP_009033448.1">
    <property type="nucleotide sequence ID" value="NZ_ALWO02000037.1"/>
</dbReference>
<evidence type="ECO:0000259" key="1">
    <source>
        <dbReference type="Pfam" id="PF04230"/>
    </source>
</evidence>
<proteinExistence type="predicted"/>